<keyword evidence="2" id="KW-1185">Reference proteome</keyword>
<dbReference type="Proteomes" id="UP001056120">
    <property type="component" value="Linkage Group LG03"/>
</dbReference>
<reference evidence="2" key="1">
    <citation type="journal article" date="2022" name="Mol. Ecol. Resour.">
        <title>The genomes of chicory, endive, great burdock and yacon provide insights into Asteraceae palaeo-polyploidization history and plant inulin production.</title>
        <authorList>
            <person name="Fan W."/>
            <person name="Wang S."/>
            <person name="Wang H."/>
            <person name="Wang A."/>
            <person name="Jiang F."/>
            <person name="Liu H."/>
            <person name="Zhao H."/>
            <person name="Xu D."/>
            <person name="Zhang Y."/>
        </authorList>
    </citation>
    <scope>NUCLEOTIDE SEQUENCE [LARGE SCALE GENOMIC DNA]</scope>
    <source>
        <strain evidence="2">cv. Yunnan</strain>
    </source>
</reference>
<organism evidence="1 2">
    <name type="scientific">Smallanthus sonchifolius</name>
    <dbReference type="NCBI Taxonomy" id="185202"/>
    <lineage>
        <taxon>Eukaryota</taxon>
        <taxon>Viridiplantae</taxon>
        <taxon>Streptophyta</taxon>
        <taxon>Embryophyta</taxon>
        <taxon>Tracheophyta</taxon>
        <taxon>Spermatophyta</taxon>
        <taxon>Magnoliopsida</taxon>
        <taxon>eudicotyledons</taxon>
        <taxon>Gunneridae</taxon>
        <taxon>Pentapetalae</taxon>
        <taxon>asterids</taxon>
        <taxon>campanulids</taxon>
        <taxon>Asterales</taxon>
        <taxon>Asteraceae</taxon>
        <taxon>Asteroideae</taxon>
        <taxon>Heliantheae alliance</taxon>
        <taxon>Millerieae</taxon>
        <taxon>Smallanthus</taxon>
    </lineage>
</organism>
<sequence length="71" mass="8127">MRPQIKRIETSFKSGTHRHIKILSYSLSSHSLKRKSQIFPTPAMLPARPVSVRRIFSTGIFLLVPLVQKVI</sequence>
<accession>A0ACB9JKS1</accession>
<dbReference type="EMBL" id="CM042020">
    <property type="protein sequence ID" value="KAI3820919.1"/>
    <property type="molecule type" value="Genomic_DNA"/>
</dbReference>
<evidence type="ECO:0000313" key="1">
    <source>
        <dbReference type="EMBL" id="KAI3820919.1"/>
    </source>
</evidence>
<protein>
    <submittedName>
        <fullName evidence="1">Uncharacterized protein</fullName>
    </submittedName>
</protein>
<reference evidence="1 2" key="2">
    <citation type="journal article" date="2022" name="Mol. Ecol. Resour.">
        <title>The genomes of chicory, endive, great burdock and yacon provide insights into Asteraceae paleo-polyploidization history and plant inulin production.</title>
        <authorList>
            <person name="Fan W."/>
            <person name="Wang S."/>
            <person name="Wang H."/>
            <person name="Wang A."/>
            <person name="Jiang F."/>
            <person name="Liu H."/>
            <person name="Zhao H."/>
            <person name="Xu D."/>
            <person name="Zhang Y."/>
        </authorList>
    </citation>
    <scope>NUCLEOTIDE SEQUENCE [LARGE SCALE GENOMIC DNA]</scope>
    <source>
        <strain evidence="2">cv. Yunnan</strain>
        <tissue evidence="1">Leaves</tissue>
    </source>
</reference>
<name>A0ACB9JKS1_9ASTR</name>
<gene>
    <name evidence="1" type="ORF">L1987_08473</name>
</gene>
<comment type="caution">
    <text evidence="1">The sequence shown here is derived from an EMBL/GenBank/DDBJ whole genome shotgun (WGS) entry which is preliminary data.</text>
</comment>
<proteinExistence type="predicted"/>
<evidence type="ECO:0000313" key="2">
    <source>
        <dbReference type="Proteomes" id="UP001056120"/>
    </source>
</evidence>